<feature type="region of interest" description="Disordered" evidence="1">
    <location>
        <begin position="192"/>
        <end position="256"/>
    </location>
</feature>
<accession>A0A5D3FZJ3</accession>
<dbReference type="AlphaFoldDB" id="A0A5D3FZJ3"/>
<organism evidence="2 3">
    <name type="scientific">Actinomadura decatromicini</name>
    <dbReference type="NCBI Taxonomy" id="2604572"/>
    <lineage>
        <taxon>Bacteria</taxon>
        <taxon>Bacillati</taxon>
        <taxon>Actinomycetota</taxon>
        <taxon>Actinomycetes</taxon>
        <taxon>Streptosporangiales</taxon>
        <taxon>Thermomonosporaceae</taxon>
        <taxon>Actinomadura</taxon>
    </lineage>
</organism>
<dbReference type="Proteomes" id="UP000323505">
    <property type="component" value="Unassembled WGS sequence"/>
</dbReference>
<gene>
    <name evidence="2" type="ORF">FXF68_06520</name>
</gene>
<evidence type="ECO:0000313" key="2">
    <source>
        <dbReference type="EMBL" id="TYK53356.1"/>
    </source>
</evidence>
<keyword evidence="3" id="KW-1185">Reference proteome</keyword>
<feature type="compositionally biased region" description="Acidic residues" evidence="1">
    <location>
        <begin position="200"/>
        <end position="211"/>
    </location>
</feature>
<comment type="caution">
    <text evidence="2">The sequence shown here is derived from an EMBL/GenBank/DDBJ whole genome shotgun (WGS) entry which is preliminary data.</text>
</comment>
<dbReference type="RefSeq" id="WP_148757939.1">
    <property type="nucleotide sequence ID" value="NZ_VSRQ01000001.1"/>
</dbReference>
<reference evidence="2 3" key="1">
    <citation type="submission" date="2019-08" db="EMBL/GenBank/DDBJ databases">
        <title>Actinomadura sp. nov. CYP1-5 isolated from mountain soil.</title>
        <authorList>
            <person name="Songsumanus A."/>
            <person name="Kuncharoen N."/>
            <person name="Kudo T."/>
            <person name="Yuki M."/>
            <person name="Igarashi Y."/>
            <person name="Tanasupawat S."/>
        </authorList>
    </citation>
    <scope>NUCLEOTIDE SEQUENCE [LARGE SCALE GENOMIC DNA]</scope>
    <source>
        <strain evidence="2 3">CYP1-5</strain>
    </source>
</reference>
<evidence type="ECO:0000313" key="3">
    <source>
        <dbReference type="Proteomes" id="UP000323505"/>
    </source>
</evidence>
<dbReference type="EMBL" id="VSRQ01000001">
    <property type="protein sequence ID" value="TYK53356.1"/>
    <property type="molecule type" value="Genomic_DNA"/>
</dbReference>
<name>A0A5D3FZJ3_9ACTN</name>
<proteinExistence type="predicted"/>
<evidence type="ECO:0000256" key="1">
    <source>
        <dbReference type="SAM" id="MobiDB-lite"/>
    </source>
</evidence>
<sequence length="256" mass="27900">MEAFRALLVVDAERFSAHRDVDLRTVHEEIRRALKTACRKSRLGETWENVRFMESTGDGILAILPLEAAPALIDPFPRRLQDALAAAAPRLRARGLHLRLRAALHMGLVDDERPEAPGISAATIDVNRLLDAAPLRDALSRSDPEVTFTAFIVSADLFAAYVAGGRTKLRESQFTRVQVRVKRFDRPAYLYVPTPSALDEPPDGPPDEPDEPEARRPRPAGPAGGGVTINGVTISGDGAQNAIGNTVGGDFLQERR</sequence>
<protein>
    <recommendedName>
        <fullName evidence="4">Guanylate cyclase domain-containing protein</fullName>
    </recommendedName>
</protein>
<evidence type="ECO:0008006" key="4">
    <source>
        <dbReference type="Google" id="ProtNLM"/>
    </source>
</evidence>